<evidence type="ECO:0000256" key="2">
    <source>
        <dbReference type="ARBA" id="ARBA00022692"/>
    </source>
</evidence>
<dbReference type="GO" id="GO:0006417">
    <property type="term" value="P:regulation of translation"/>
    <property type="evidence" value="ECO:0007669"/>
    <property type="project" value="TreeGrafter"/>
</dbReference>
<evidence type="ECO:0000256" key="7">
    <source>
        <dbReference type="SAM" id="Phobius"/>
    </source>
</evidence>
<keyword evidence="10" id="KW-1185">Reference proteome</keyword>
<keyword evidence="3 7" id="KW-1133">Transmembrane helix</keyword>
<feature type="domain" description="Putative zinc-finger" evidence="8">
    <location>
        <begin position="9"/>
        <end position="39"/>
    </location>
</feature>
<evidence type="ECO:0000256" key="3">
    <source>
        <dbReference type="ARBA" id="ARBA00022989"/>
    </source>
</evidence>
<dbReference type="InterPro" id="IPR041916">
    <property type="entry name" value="Anti_sigma_zinc_sf"/>
</dbReference>
<evidence type="ECO:0000313" key="9">
    <source>
        <dbReference type="EMBL" id="MQY04469.1"/>
    </source>
</evidence>
<keyword evidence="2 7" id="KW-0812">Transmembrane</keyword>
<organism evidence="9 10">
    <name type="scientific">Actinomadura macrotermitis</name>
    <dbReference type="NCBI Taxonomy" id="2585200"/>
    <lineage>
        <taxon>Bacteria</taxon>
        <taxon>Bacillati</taxon>
        <taxon>Actinomycetota</taxon>
        <taxon>Actinomycetes</taxon>
        <taxon>Streptosporangiales</taxon>
        <taxon>Thermomonosporaceae</taxon>
        <taxon>Actinomadura</taxon>
    </lineage>
</organism>
<dbReference type="GO" id="GO:0016989">
    <property type="term" value="F:sigma factor antagonist activity"/>
    <property type="evidence" value="ECO:0007669"/>
    <property type="project" value="TreeGrafter"/>
</dbReference>
<dbReference type="RefSeq" id="WP_153532702.1">
    <property type="nucleotide sequence ID" value="NZ_WEGH01000002.1"/>
</dbReference>
<sequence>MTDDCARSRGTLGVYVLGAIDPAERAALERHLERCPACRDELAGLAGLPALLGRVDEEQIEQLAGPPPDLLDAMLARAAERRRPLRRWAPLAAAAAVLLVAGMLLGGLVGGGEDRRAVPPVPASSAAGERVAASDPRSGVQGYVMIHRKAWGTGLEIYVTGIAGGSHCRLRVIARDGQKDALGSWTVPAGAGKGRYGEYEASTRFRRDQLYSFEVVTLDGRPLLTIPA</sequence>
<dbReference type="EMBL" id="WEGH01000002">
    <property type="protein sequence ID" value="MQY04469.1"/>
    <property type="molecule type" value="Genomic_DNA"/>
</dbReference>
<gene>
    <name evidence="9" type="ORF">ACRB68_25230</name>
</gene>
<dbReference type="AlphaFoldDB" id="A0A7K0BTH1"/>
<comment type="caution">
    <text evidence="9">The sequence shown here is derived from an EMBL/GenBank/DDBJ whole genome shotgun (WGS) entry which is preliminary data.</text>
</comment>
<dbReference type="InterPro" id="IPR027383">
    <property type="entry name" value="Znf_put"/>
</dbReference>
<evidence type="ECO:0000313" key="10">
    <source>
        <dbReference type="Proteomes" id="UP000487268"/>
    </source>
</evidence>
<name>A0A7K0BTH1_9ACTN</name>
<accession>A0A7K0BTH1</accession>
<keyword evidence="6" id="KW-0804">Transcription</keyword>
<keyword evidence="4" id="KW-0805">Transcription regulation</keyword>
<dbReference type="Proteomes" id="UP000487268">
    <property type="component" value="Unassembled WGS sequence"/>
</dbReference>
<reference evidence="9 10" key="1">
    <citation type="submission" date="2019-10" db="EMBL/GenBank/DDBJ databases">
        <title>Actinomadura rubteroloni sp. nov. and Actinomadura macrotermitis sp. nov., isolated from the gut of fungus growing-termite Macrotermes natalensis.</title>
        <authorList>
            <person name="Benndorf R."/>
            <person name="Martin K."/>
            <person name="Kuefner M."/>
            <person name="De Beer W."/>
            <person name="Kaster A.-K."/>
            <person name="Vollmers J."/>
            <person name="Poulsen M."/>
            <person name="Beemelmanns C."/>
        </authorList>
    </citation>
    <scope>NUCLEOTIDE SEQUENCE [LARGE SCALE GENOMIC DNA]</scope>
    <source>
        <strain evidence="9 10">RB68</strain>
    </source>
</reference>
<dbReference type="Gene3D" id="1.10.10.1320">
    <property type="entry name" value="Anti-sigma factor, zinc-finger domain"/>
    <property type="match status" value="1"/>
</dbReference>
<feature type="transmembrane region" description="Helical" evidence="7">
    <location>
        <begin position="88"/>
        <end position="109"/>
    </location>
</feature>
<dbReference type="OrthoDB" id="5242431at2"/>
<keyword evidence="5 7" id="KW-0472">Membrane</keyword>
<dbReference type="Pfam" id="PF13490">
    <property type="entry name" value="zf-HC2"/>
    <property type="match status" value="1"/>
</dbReference>
<evidence type="ECO:0000256" key="6">
    <source>
        <dbReference type="ARBA" id="ARBA00023163"/>
    </source>
</evidence>
<evidence type="ECO:0000259" key="8">
    <source>
        <dbReference type="Pfam" id="PF13490"/>
    </source>
</evidence>
<evidence type="ECO:0000256" key="5">
    <source>
        <dbReference type="ARBA" id="ARBA00023136"/>
    </source>
</evidence>
<dbReference type="PANTHER" id="PTHR37461">
    <property type="entry name" value="ANTI-SIGMA-K FACTOR RSKA"/>
    <property type="match status" value="1"/>
</dbReference>
<proteinExistence type="predicted"/>
<dbReference type="GO" id="GO:0016020">
    <property type="term" value="C:membrane"/>
    <property type="evidence" value="ECO:0007669"/>
    <property type="project" value="UniProtKB-SubCell"/>
</dbReference>
<comment type="subcellular location">
    <subcellularLocation>
        <location evidence="1">Membrane</location>
        <topology evidence="1">Single-pass membrane protein</topology>
    </subcellularLocation>
</comment>
<protein>
    <recommendedName>
        <fullName evidence="8">Putative zinc-finger domain-containing protein</fullName>
    </recommendedName>
</protein>
<dbReference type="InterPro" id="IPR051474">
    <property type="entry name" value="Anti-sigma-K/W_factor"/>
</dbReference>
<evidence type="ECO:0000256" key="1">
    <source>
        <dbReference type="ARBA" id="ARBA00004167"/>
    </source>
</evidence>
<evidence type="ECO:0000256" key="4">
    <source>
        <dbReference type="ARBA" id="ARBA00023015"/>
    </source>
</evidence>
<dbReference type="PANTHER" id="PTHR37461:SF1">
    <property type="entry name" value="ANTI-SIGMA-K FACTOR RSKA"/>
    <property type="match status" value="1"/>
</dbReference>